<dbReference type="Pfam" id="PF12796">
    <property type="entry name" value="Ank_2"/>
    <property type="match status" value="3"/>
</dbReference>
<dbReference type="InterPro" id="IPR047762">
    <property type="entry name" value="EHMT_CRR"/>
</dbReference>
<feature type="repeat" description="ANK" evidence="5">
    <location>
        <begin position="586"/>
        <end position="618"/>
    </location>
</feature>
<evidence type="ECO:0000256" key="4">
    <source>
        <dbReference type="ARBA" id="ARBA00022691"/>
    </source>
</evidence>
<dbReference type="SMART" id="SM00248">
    <property type="entry name" value="ANK"/>
    <property type="match status" value="6"/>
</dbReference>
<dbReference type="Pfam" id="PF21533">
    <property type="entry name" value="EHMT1-2_CRR"/>
    <property type="match status" value="1"/>
</dbReference>
<reference evidence="9" key="1">
    <citation type="submission" date="2020-08" db="EMBL/GenBank/DDBJ databases">
        <title>Genome sequencing and assembly of the red palm weevil Rhynchophorus ferrugineus.</title>
        <authorList>
            <person name="Dias G.B."/>
            <person name="Bergman C.M."/>
            <person name="Manee M."/>
        </authorList>
    </citation>
    <scope>NUCLEOTIDE SEQUENCE</scope>
    <source>
        <strain evidence="9">AA-2017</strain>
        <tissue evidence="9">Whole larva</tissue>
    </source>
</reference>
<feature type="repeat" description="ANK" evidence="5">
    <location>
        <begin position="520"/>
        <end position="552"/>
    </location>
</feature>
<feature type="compositionally biased region" description="Basic residues" evidence="6">
    <location>
        <begin position="112"/>
        <end position="121"/>
    </location>
</feature>
<dbReference type="InterPro" id="IPR007728">
    <property type="entry name" value="Pre-SET_dom"/>
</dbReference>
<dbReference type="GO" id="GO:0002039">
    <property type="term" value="F:p53 binding"/>
    <property type="evidence" value="ECO:0007669"/>
    <property type="project" value="InterPro"/>
</dbReference>
<gene>
    <name evidence="9" type="ORF">GWI33_009201</name>
</gene>
<dbReference type="GO" id="GO:0046974">
    <property type="term" value="F:histone H3K9 methyltransferase activity"/>
    <property type="evidence" value="ECO:0007669"/>
    <property type="project" value="TreeGrafter"/>
</dbReference>
<dbReference type="Pfam" id="PF05033">
    <property type="entry name" value="Pre-SET"/>
    <property type="match status" value="1"/>
</dbReference>
<dbReference type="PROSITE" id="PS50280">
    <property type="entry name" value="SET"/>
    <property type="match status" value="1"/>
</dbReference>
<keyword evidence="2" id="KW-0158">Chromosome</keyword>
<dbReference type="GO" id="GO:0008270">
    <property type="term" value="F:zinc ion binding"/>
    <property type="evidence" value="ECO:0007669"/>
    <property type="project" value="InterPro"/>
</dbReference>
<dbReference type="Proteomes" id="UP000625711">
    <property type="component" value="Unassembled WGS sequence"/>
</dbReference>
<dbReference type="SMART" id="SM00468">
    <property type="entry name" value="PreSET"/>
    <property type="match status" value="1"/>
</dbReference>
<evidence type="ECO:0000313" key="10">
    <source>
        <dbReference type="Proteomes" id="UP000625711"/>
    </source>
</evidence>
<dbReference type="SUPFAM" id="SSF82199">
    <property type="entry name" value="SET domain"/>
    <property type="match status" value="1"/>
</dbReference>
<feature type="repeat" description="ANK" evidence="5">
    <location>
        <begin position="450"/>
        <end position="482"/>
    </location>
</feature>
<dbReference type="InterPro" id="IPR001214">
    <property type="entry name" value="SET_dom"/>
</dbReference>
<keyword evidence="5" id="KW-0040">ANK repeat</keyword>
<feature type="repeat" description="ANK" evidence="5">
    <location>
        <begin position="417"/>
        <end position="449"/>
    </location>
</feature>
<dbReference type="PROSITE" id="PS50297">
    <property type="entry name" value="ANK_REP_REGION"/>
    <property type="match status" value="5"/>
</dbReference>
<dbReference type="PANTHER" id="PTHR46307:SF4">
    <property type="entry name" value="G9A, ISOFORM B"/>
    <property type="match status" value="1"/>
</dbReference>
<feature type="region of interest" description="Disordered" evidence="6">
    <location>
        <begin position="43"/>
        <end position="75"/>
    </location>
</feature>
<dbReference type="PRINTS" id="PR01415">
    <property type="entry name" value="ANKYRIN"/>
</dbReference>
<evidence type="ECO:0000256" key="2">
    <source>
        <dbReference type="ARBA" id="ARBA00022454"/>
    </source>
</evidence>
<feature type="domain" description="Pre-SET" evidence="8">
    <location>
        <begin position="707"/>
        <end position="771"/>
    </location>
</feature>
<dbReference type="InterPro" id="IPR036770">
    <property type="entry name" value="Ankyrin_rpt-contain_sf"/>
</dbReference>
<comment type="subcellular location">
    <subcellularLocation>
        <location evidence="1">Chromosome</location>
    </subcellularLocation>
</comment>
<dbReference type="CDD" id="cd20905">
    <property type="entry name" value="EHMT_ZBD"/>
    <property type="match status" value="1"/>
</dbReference>
<evidence type="ECO:0000256" key="3">
    <source>
        <dbReference type="ARBA" id="ARBA00022603"/>
    </source>
</evidence>
<evidence type="ECO:0000313" key="9">
    <source>
        <dbReference type="EMBL" id="KAF7277783.1"/>
    </source>
</evidence>
<dbReference type="Gene3D" id="2.170.270.10">
    <property type="entry name" value="SET domain"/>
    <property type="match status" value="1"/>
</dbReference>
<evidence type="ECO:0000256" key="5">
    <source>
        <dbReference type="PROSITE-ProRule" id="PRU00023"/>
    </source>
</evidence>
<organism evidence="9 10">
    <name type="scientific">Rhynchophorus ferrugineus</name>
    <name type="common">Red palm weevil</name>
    <name type="synonym">Curculio ferrugineus</name>
    <dbReference type="NCBI Taxonomy" id="354439"/>
    <lineage>
        <taxon>Eukaryota</taxon>
        <taxon>Metazoa</taxon>
        <taxon>Ecdysozoa</taxon>
        <taxon>Arthropoda</taxon>
        <taxon>Hexapoda</taxon>
        <taxon>Insecta</taxon>
        <taxon>Pterygota</taxon>
        <taxon>Neoptera</taxon>
        <taxon>Endopterygota</taxon>
        <taxon>Coleoptera</taxon>
        <taxon>Polyphaga</taxon>
        <taxon>Cucujiformia</taxon>
        <taxon>Curculionidae</taxon>
        <taxon>Dryophthorinae</taxon>
        <taxon>Rhynchophorus</taxon>
    </lineage>
</organism>
<dbReference type="OrthoDB" id="616263at2759"/>
<dbReference type="GO" id="GO:0032259">
    <property type="term" value="P:methylation"/>
    <property type="evidence" value="ECO:0007669"/>
    <property type="project" value="UniProtKB-KW"/>
</dbReference>
<dbReference type="PROSITE" id="PS50867">
    <property type="entry name" value="PRE_SET"/>
    <property type="match status" value="1"/>
</dbReference>
<evidence type="ECO:0000259" key="7">
    <source>
        <dbReference type="PROSITE" id="PS50280"/>
    </source>
</evidence>
<accession>A0A834MBP4</accession>
<evidence type="ECO:0000259" key="8">
    <source>
        <dbReference type="PROSITE" id="PS50867"/>
    </source>
</evidence>
<comment type="caution">
    <text evidence="9">The sequence shown here is derived from an EMBL/GenBank/DDBJ whole genome shotgun (WGS) entry which is preliminary data.</text>
</comment>
<dbReference type="GO" id="GO:0005634">
    <property type="term" value="C:nucleus"/>
    <property type="evidence" value="ECO:0007669"/>
    <property type="project" value="InterPro"/>
</dbReference>
<dbReference type="PANTHER" id="PTHR46307">
    <property type="entry name" value="G9A, ISOFORM B"/>
    <property type="match status" value="1"/>
</dbReference>
<dbReference type="GO" id="GO:0000122">
    <property type="term" value="P:negative regulation of transcription by RNA polymerase II"/>
    <property type="evidence" value="ECO:0007669"/>
    <property type="project" value="TreeGrafter"/>
</dbReference>
<keyword evidence="4" id="KW-0949">S-adenosyl-L-methionine</keyword>
<dbReference type="PROSITE" id="PS50088">
    <property type="entry name" value="ANK_REPEAT"/>
    <property type="match status" value="5"/>
</dbReference>
<sequence length="913" mass="104182">MNKVLEQMKNEFNRAVLSREIIPEDMEIEVDGLSAGRRKVRVDESNDVGDSNSFTKLLANSRTSQKVNKNKDTKDQKLIVKRSSRRRSIGNKSILQSAIARKERSFSDCNKSPKKASRQIKSKVDEKKNVAEINEPVLNSVDDSNVNRKRLKLVEQSFSCQKENGLRRSLRMISSEKEEAQKCLSDEELVKDYLEQYSLYRETSKLCCCLETKNIYSELDSKFCSAIDSFDEKLIGCSRLVELKPLPMYRSSTRIPFGVFCETHIQRLRKHNCCPSCGFFCTQGEFLQCKFKHYFHKDCSIQMEDKALCPHCGDFTNNEVVKIKVHSLKPPVFLPVQMPYHPSAKMTFEKTPLKSEKRIEDDEDSGTSSTSNIQEVGLIKCDKVDIMDLINGDSFNDIIKFLQTGRIDIRAKLAEFNDATLLHLAVLKGNLRMVQFLTNLQADLESMDNEQSTPLMLAVTENRNDILKYLLASGAQLIAKGTDGMTVLHLAAKCGNLEACRSIVSASFSIPNYVNYQDDGGWTPLVWACEHGHIDIVKYLISKGADIDLRDVEYNVALHWAAFGGHSDIVELLLRNNCNINILNVHGDTPLHICAREEKYDTVVTLLSRNANVFIINRNNETPLDCVSNEGMCYDAIASYIKKQRTYVNKKPKFIISNDISRGREKNPIQCYNDVDEEEEPRNYHYIKQNCVSSDNVRIDLKVSTVRSCSCEDRCSSLDCNCAQMSVKCWYDKDGKLLSEFNYYDPPLIFECNDMCGCNAILCRNRVVQKPPNPRFELFRTASKGWGVRALTPIAKGSFVCEYVGEILTDTEADHREDDSYLFDLDNKETESFCIDAKFYGNFARFINHSCEPNLNPIKIFIEHHDLRFPKIALFAKKDIAITEELSFDYGDKYSKQSIGEILEKYQITNEVC</sequence>
<feature type="region of interest" description="Disordered" evidence="6">
    <location>
        <begin position="351"/>
        <end position="371"/>
    </location>
</feature>
<keyword evidence="3" id="KW-0489">Methyltransferase</keyword>
<name>A0A834MBP4_RHYFE</name>
<keyword evidence="10" id="KW-1185">Reference proteome</keyword>
<evidence type="ECO:0000256" key="1">
    <source>
        <dbReference type="ARBA" id="ARBA00004286"/>
    </source>
</evidence>
<dbReference type="AlphaFoldDB" id="A0A834MBP4"/>
<dbReference type="GO" id="GO:0000785">
    <property type="term" value="C:chromatin"/>
    <property type="evidence" value="ECO:0007669"/>
    <property type="project" value="TreeGrafter"/>
</dbReference>
<feature type="compositionally biased region" description="Polar residues" evidence="6">
    <location>
        <begin position="48"/>
        <end position="67"/>
    </location>
</feature>
<dbReference type="SUPFAM" id="SSF48403">
    <property type="entry name" value="Ankyrin repeat"/>
    <property type="match status" value="1"/>
</dbReference>
<protein>
    <submittedName>
        <fullName evidence="9">Uncharacterized protein</fullName>
    </submittedName>
</protein>
<evidence type="ECO:0000256" key="6">
    <source>
        <dbReference type="SAM" id="MobiDB-lite"/>
    </source>
</evidence>
<feature type="compositionally biased region" description="Basic and acidic residues" evidence="6">
    <location>
        <begin position="351"/>
        <end position="360"/>
    </location>
</feature>
<feature type="region of interest" description="Disordered" evidence="6">
    <location>
        <begin position="105"/>
        <end position="125"/>
    </location>
</feature>
<dbReference type="EMBL" id="JAACXV010000413">
    <property type="protein sequence ID" value="KAF7277783.1"/>
    <property type="molecule type" value="Genomic_DNA"/>
</dbReference>
<dbReference type="Gene3D" id="1.25.40.20">
    <property type="entry name" value="Ankyrin repeat-containing domain"/>
    <property type="match status" value="1"/>
</dbReference>
<feature type="repeat" description="ANK" evidence="5">
    <location>
        <begin position="553"/>
        <end position="585"/>
    </location>
</feature>
<dbReference type="InterPro" id="IPR046341">
    <property type="entry name" value="SET_dom_sf"/>
</dbReference>
<feature type="domain" description="SET" evidence="7">
    <location>
        <begin position="774"/>
        <end position="891"/>
    </location>
</feature>
<keyword evidence="3" id="KW-0808">Transferase</keyword>
<dbReference type="SMART" id="SM00317">
    <property type="entry name" value="SET"/>
    <property type="match status" value="1"/>
</dbReference>
<dbReference type="InterPro" id="IPR002110">
    <property type="entry name" value="Ankyrin_rpt"/>
</dbReference>
<dbReference type="Pfam" id="PF00856">
    <property type="entry name" value="SET"/>
    <property type="match status" value="1"/>
</dbReference>
<dbReference type="InterPro" id="IPR043550">
    <property type="entry name" value="EHMT1/EHMT2"/>
</dbReference>
<proteinExistence type="predicted"/>